<accession>A0ABW6BED2</accession>
<protein>
    <submittedName>
        <fullName evidence="2">Glycosyltransferase family 2 protein</fullName>
    </submittedName>
</protein>
<organism evidence="2 3">
    <name type="scientific">Sphingobacterium bambusae</name>
    <dbReference type="NCBI Taxonomy" id="662858"/>
    <lineage>
        <taxon>Bacteria</taxon>
        <taxon>Pseudomonadati</taxon>
        <taxon>Bacteroidota</taxon>
        <taxon>Sphingobacteriia</taxon>
        <taxon>Sphingobacteriales</taxon>
        <taxon>Sphingobacteriaceae</taxon>
        <taxon>Sphingobacterium</taxon>
    </lineage>
</organism>
<sequence length="295" mass="34775">MQKLLVSVVMITYGHEDYIIEAIKGVLMQEFDGDIELIIANDKSPDNTDEICEKYFSSIELSSNISIRYTRHVENKGVIPNFVWALNQAKGEYIAICEGDDYWIDPLKIQKQVDFLKSHEEYSACISDRVFYYQDEKKEEYSRYPKIITNDMILFGEVLPTQCVLFRNILKFEQFSKFDGHPAGDRILSYLITLVAPVYNIGDVTSVYRLTGRGAWSQFRDLNQNVINAKSLKDFHDLVGLKRGNKFIKNRLYLVFDDMLRKNNDLDLVEFMKMFNVNYWLLLRFYIHFFRTKYL</sequence>
<proteinExistence type="predicted"/>
<keyword evidence="3" id="KW-1185">Reference proteome</keyword>
<comment type="caution">
    <text evidence="2">The sequence shown here is derived from an EMBL/GenBank/DDBJ whole genome shotgun (WGS) entry which is preliminary data.</text>
</comment>
<dbReference type="PANTHER" id="PTHR22916">
    <property type="entry name" value="GLYCOSYLTRANSFERASE"/>
    <property type="match status" value="1"/>
</dbReference>
<dbReference type="EMBL" id="JBHUPB010000004">
    <property type="protein sequence ID" value="MFD2966829.1"/>
    <property type="molecule type" value="Genomic_DNA"/>
</dbReference>
<dbReference type="InterPro" id="IPR029044">
    <property type="entry name" value="Nucleotide-diphossugar_trans"/>
</dbReference>
<dbReference type="Gene3D" id="3.90.550.10">
    <property type="entry name" value="Spore Coat Polysaccharide Biosynthesis Protein SpsA, Chain A"/>
    <property type="match status" value="1"/>
</dbReference>
<dbReference type="Proteomes" id="UP001597525">
    <property type="component" value="Unassembled WGS sequence"/>
</dbReference>
<dbReference type="PANTHER" id="PTHR22916:SF3">
    <property type="entry name" value="UDP-GLCNAC:BETAGAL BETA-1,3-N-ACETYLGLUCOSAMINYLTRANSFERASE-LIKE PROTEIN 1"/>
    <property type="match status" value="1"/>
</dbReference>
<dbReference type="Pfam" id="PF00535">
    <property type="entry name" value="Glycos_transf_2"/>
    <property type="match status" value="1"/>
</dbReference>
<gene>
    <name evidence="2" type="ORF">ACFS7Y_05500</name>
</gene>
<reference evidence="3" key="1">
    <citation type="journal article" date="2019" name="Int. J. Syst. Evol. Microbiol.">
        <title>The Global Catalogue of Microorganisms (GCM) 10K type strain sequencing project: providing services to taxonomists for standard genome sequencing and annotation.</title>
        <authorList>
            <consortium name="The Broad Institute Genomics Platform"/>
            <consortium name="The Broad Institute Genome Sequencing Center for Infectious Disease"/>
            <person name="Wu L."/>
            <person name="Ma J."/>
        </authorList>
    </citation>
    <scope>NUCLEOTIDE SEQUENCE [LARGE SCALE GENOMIC DNA]</scope>
    <source>
        <strain evidence="3">KCTC 22814</strain>
    </source>
</reference>
<evidence type="ECO:0000313" key="3">
    <source>
        <dbReference type="Proteomes" id="UP001597525"/>
    </source>
</evidence>
<dbReference type="RefSeq" id="WP_320182528.1">
    <property type="nucleotide sequence ID" value="NZ_CP138332.1"/>
</dbReference>
<dbReference type="InterPro" id="IPR001173">
    <property type="entry name" value="Glyco_trans_2-like"/>
</dbReference>
<dbReference type="CDD" id="cd00761">
    <property type="entry name" value="Glyco_tranf_GTA_type"/>
    <property type="match status" value="1"/>
</dbReference>
<evidence type="ECO:0000259" key="1">
    <source>
        <dbReference type="Pfam" id="PF00535"/>
    </source>
</evidence>
<evidence type="ECO:0000313" key="2">
    <source>
        <dbReference type="EMBL" id="MFD2966829.1"/>
    </source>
</evidence>
<dbReference type="SUPFAM" id="SSF53448">
    <property type="entry name" value="Nucleotide-diphospho-sugar transferases"/>
    <property type="match status" value="1"/>
</dbReference>
<feature type="domain" description="Glycosyltransferase 2-like" evidence="1">
    <location>
        <begin position="7"/>
        <end position="143"/>
    </location>
</feature>
<name>A0ABW6BED2_9SPHI</name>